<dbReference type="InterPro" id="IPR006130">
    <property type="entry name" value="Asp/Orn_carbamoylTrfase"/>
</dbReference>
<evidence type="ECO:0000256" key="2">
    <source>
        <dbReference type="ARBA" id="ARBA00013007"/>
    </source>
</evidence>
<comment type="subcellular location">
    <subcellularLocation>
        <location evidence="5">Cytoplasm</location>
    </subcellularLocation>
</comment>
<accession>A0A1N7BHC5</accession>
<feature type="binding site" evidence="5">
    <location>
        <position position="99"/>
    </location>
    <ligand>
        <name>carbamoyl phosphate</name>
        <dbReference type="ChEBI" id="CHEBI:58228"/>
    </ligand>
</feature>
<dbReference type="GO" id="GO:0004585">
    <property type="term" value="F:ornithine carbamoyltransferase activity"/>
    <property type="evidence" value="ECO:0007669"/>
    <property type="project" value="UniProtKB-UniRule"/>
</dbReference>
<evidence type="ECO:0000256" key="5">
    <source>
        <dbReference type="HAMAP-Rule" id="MF_01109"/>
    </source>
</evidence>
<dbReference type="NCBIfam" id="TIGR00658">
    <property type="entry name" value="orni_carb_tr"/>
    <property type="match status" value="1"/>
</dbReference>
<dbReference type="Pfam" id="PF02729">
    <property type="entry name" value="OTCace_N"/>
    <property type="match status" value="1"/>
</dbReference>
<proteinExistence type="inferred from homology"/>
<dbReference type="GO" id="GO:0019240">
    <property type="term" value="P:citrulline biosynthetic process"/>
    <property type="evidence" value="ECO:0007669"/>
    <property type="project" value="TreeGrafter"/>
</dbReference>
<dbReference type="Gene3D" id="3.40.50.1370">
    <property type="entry name" value="Aspartate/ornithine carbamoyltransferase"/>
    <property type="match status" value="2"/>
</dbReference>
<dbReference type="PRINTS" id="PR00102">
    <property type="entry name" value="OTCASE"/>
</dbReference>
<dbReference type="HAMAP" id="MF_01109">
    <property type="entry name" value="OTCase"/>
    <property type="match status" value="1"/>
</dbReference>
<dbReference type="GO" id="GO:0042450">
    <property type="term" value="P:L-arginine biosynthetic process via ornithine"/>
    <property type="evidence" value="ECO:0007669"/>
    <property type="project" value="UniProtKB-UniRule"/>
</dbReference>
<feature type="binding site" evidence="5">
    <location>
        <position position="296"/>
    </location>
    <ligand>
        <name>carbamoyl phosphate</name>
        <dbReference type="ChEBI" id="CHEBI:58228"/>
    </ligand>
</feature>
<feature type="binding site" evidence="5">
    <location>
        <begin position="48"/>
        <end position="51"/>
    </location>
    <ligand>
        <name>carbamoyl phosphate</name>
        <dbReference type="ChEBI" id="CHEBI:58228"/>
    </ligand>
</feature>
<evidence type="ECO:0000313" key="9">
    <source>
        <dbReference type="Proteomes" id="UP000186914"/>
    </source>
</evidence>
<evidence type="ECO:0000259" key="6">
    <source>
        <dbReference type="Pfam" id="PF00185"/>
    </source>
</evidence>
<comment type="caution">
    <text evidence="5">Lacks conserved residue(s) required for the propagation of feature annotation.</text>
</comment>
<feature type="binding site" evidence="5">
    <location>
        <begin position="126"/>
        <end position="129"/>
    </location>
    <ligand>
        <name>carbamoyl phosphate</name>
        <dbReference type="ChEBI" id="CHEBI:58228"/>
    </ligand>
</feature>
<protein>
    <recommendedName>
        <fullName evidence="2 5">Ornithine carbamoyltransferase</fullName>
        <shortName evidence="5">OTCase</shortName>
        <ecNumber evidence="2 5">2.1.3.3</ecNumber>
    </recommendedName>
</protein>
<sequence length="311" mass="33662">MTRHFLDVDDLSPSELADVLSLAAEFKKNGSPPELSGQTLAMLFEKPSTRTRLSFETGMTQLGGHAVFMGPEHTHLDHGEPVSDTGRVLSRYVDFVMGRVFDHDCLVEMAEYATVPIINGLSDIAHPCQSLADLLTIQELVEAQDASEPASGHGPRAFEDVSVAWVGDGNNVLNSFAIAASTVGLDLTIATPEGYEPSSDALARASDRGHSPALTNDPEEAVADADVVYTDVWVSMGEEDEREEKLAAFDGFQLNEDLLPDSASVMHCLPAHRGEEITGDMLESDRSLAWNQAENRLHAQKALLAYLDKNG</sequence>
<reference evidence="9" key="1">
    <citation type="submission" date="2017-01" db="EMBL/GenBank/DDBJ databases">
        <authorList>
            <person name="Varghese N."/>
            <person name="Submissions S."/>
        </authorList>
    </citation>
    <scope>NUCLEOTIDE SEQUENCE [LARGE SCALE GENOMIC DNA]</scope>
    <source>
        <strain evidence="9">CGMCC 1.7737</strain>
    </source>
</reference>
<comment type="similarity">
    <text evidence="1 5">Belongs to the aspartate/ornithine carbamoyltransferase superfamily. OTCase family.</text>
</comment>
<dbReference type="InterPro" id="IPR006132">
    <property type="entry name" value="Asp/Orn_carbamoyltranf_P-bd"/>
</dbReference>
<dbReference type="PROSITE" id="PS00097">
    <property type="entry name" value="CARBAMOYLTRANSFERASE"/>
    <property type="match status" value="1"/>
</dbReference>
<comment type="catalytic activity">
    <reaction evidence="4 5">
        <text>carbamoyl phosphate + L-ornithine = L-citrulline + phosphate + H(+)</text>
        <dbReference type="Rhea" id="RHEA:19513"/>
        <dbReference type="ChEBI" id="CHEBI:15378"/>
        <dbReference type="ChEBI" id="CHEBI:43474"/>
        <dbReference type="ChEBI" id="CHEBI:46911"/>
        <dbReference type="ChEBI" id="CHEBI:57743"/>
        <dbReference type="ChEBI" id="CHEBI:58228"/>
        <dbReference type="EC" id="2.1.3.3"/>
    </reaction>
</comment>
<dbReference type="GO" id="GO:0016597">
    <property type="term" value="F:amino acid binding"/>
    <property type="evidence" value="ECO:0007669"/>
    <property type="project" value="InterPro"/>
</dbReference>
<evidence type="ECO:0000256" key="1">
    <source>
        <dbReference type="ARBA" id="ARBA00007805"/>
    </source>
</evidence>
<dbReference type="Pfam" id="PF00185">
    <property type="entry name" value="OTCace"/>
    <property type="match status" value="1"/>
</dbReference>
<name>A0A1N7BHC5_9EURY</name>
<dbReference type="SUPFAM" id="SSF53671">
    <property type="entry name" value="Aspartate/ornithine carbamoyltransferase"/>
    <property type="match status" value="1"/>
</dbReference>
<evidence type="ECO:0000313" key="8">
    <source>
        <dbReference type="EMBL" id="SIR50768.1"/>
    </source>
</evidence>
<organism evidence="8 9">
    <name type="scientific">Haladaptatus litoreus</name>
    <dbReference type="NCBI Taxonomy" id="553468"/>
    <lineage>
        <taxon>Archaea</taxon>
        <taxon>Methanobacteriati</taxon>
        <taxon>Methanobacteriota</taxon>
        <taxon>Stenosarchaea group</taxon>
        <taxon>Halobacteria</taxon>
        <taxon>Halobacteriales</taxon>
        <taxon>Haladaptataceae</taxon>
        <taxon>Haladaptatus</taxon>
    </lineage>
</organism>
<dbReference type="Proteomes" id="UP000186914">
    <property type="component" value="Unassembled WGS sequence"/>
</dbReference>
<feature type="domain" description="Aspartate/ornithine carbamoyltransferase carbamoyl-P binding" evidence="7">
    <location>
        <begin position="3"/>
        <end position="139"/>
    </location>
</feature>
<dbReference type="EC" id="2.1.3.3" evidence="2 5"/>
<dbReference type="FunFam" id="3.40.50.1370:FF:000008">
    <property type="entry name" value="Ornithine carbamoyltransferase"/>
    <property type="match status" value="1"/>
</dbReference>
<dbReference type="InterPro" id="IPR036901">
    <property type="entry name" value="Asp/Orn_carbamoylTrfase_sf"/>
</dbReference>
<keyword evidence="5" id="KW-0963">Cytoplasm</keyword>
<keyword evidence="3 5" id="KW-0808">Transferase</keyword>
<dbReference type="PRINTS" id="PR00100">
    <property type="entry name" value="AOTCASE"/>
</dbReference>
<dbReference type="PANTHER" id="PTHR45753">
    <property type="entry name" value="ORNITHINE CARBAMOYLTRANSFERASE, MITOCHONDRIAL"/>
    <property type="match status" value="1"/>
</dbReference>
<dbReference type="InterPro" id="IPR006131">
    <property type="entry name" value="Asp_carbamoyltransf_Asp/Orn-bd"/>
</dbReference>
<keyword evidence="9" id="KW-1185">Reference proteome</keyword>
<dbReference type="AlphaFoldDB" id="A0A1N7BHC5"/>
<dbReference type="NCBIfam" id="NF001986">
    <property type="entry name" value="PRK00779.1"/>
    <property type="match status" value="1"/>
</dbReference>
<feature type="binding site" evidence="5">
    <location>
        <position position="231"/>
    </location>
    <ligand>
        <name>L-ornithine</name>
        <dbReference type="ChEBI" id="CHEBI:46911"/>
    </ligand>
</feature>
<dbReference type="InterPro" id="IPR024904">
    <property type="entry name" value="OTCase_ArgI"/>
</dbReference>
<feature type="binding site" evidence="5">
    <location>
        <begin position="268"/>
        <end position="269"/>
    </location>
    <ligand>
        <name>carbamoyl phosphate</name>
        <dbReference type="ChEBI" id="CHEBI:58228"/>
    </ligand>
</feature>
<evidence type="ECO:0000256" key="4">
    <source>
        <dbReference type="ARBA" id="ARBA00048772"/>
    </source>
</evidence>
<feature type="binding site" evidence="5">
    <location>
        <begin position="235"/>
        <end position="236"/>
    </location>
    <ligand>
        <name>L-ornithine</name>
        <dbReference type="ChEBI" id="CHEBI:46911"/>
    </ligand>
</feature>
<dbReference type="GO" id="GO:0005737">
    <property type="term" value="C:cytoplasm"/>
    <property type="evidence" value="ECO:0007669"/>
    <property type="project" value="UniProtKB-SubCell"/>
</dbReference>
<dbReference type="OrthoDB" id="4696at2157"/>
<dbReference type="PANTHER" id="PTHR45753:SF3">
    <property type="entry name" value="ORNITHINE TRANSCARBAMYLASE, MITOCHONDRIAL"/>
    <property type="match status" value="1"/>
</dbReference>
<feature type="binding site" evidence="5">
    <location>
        <position position="171"/>
    </location>
    <ligand>
        <name>L-ornithine</name>
        <dbReference type="ChEBI" id="CHEBI:46911"/>
    </ligand>
</feature>
<evidence type="ECO:0000259" key="7">
    <source>
        <dbReference type="Pfam" id="PF02729"/>
    </source>
</evidence>
<dbReference type="EMBL" id="FTNO01000002">
    <property type="protein sequence ID" value="SIR50768.1"/>
    <property type="molecule type" value="Genomic_DNA"/>
</dbReference>
<feature type="domain" description="Aspartate/ornithine carbamoyltransferase Asp/Orn-binding" evidence="6">
    <location>
        <begin position="160"/>
        <end position="307"/>
    </location>
</feature>
<evidence type="ECO:0000256" key="3">
    <source>
        <dbReference type="ARBA" id="ARBA00022679"/>
    </source>
</evidence>
<gene>
    <name evidence="8" type="ORF">SAMN05421858_2561</name>
</gene>
<dbReference type="RefSeq" id="WP_076430583.1">
    <property type="nucleotide sequence ID" value="NZ_FTNO01000002.1"/>
</dbReference>
<dbReference type="InterPro" id="IPR002292">
    <property type="entry name" value="Orn/put_carbamltrans"/>
</dbReference>